<dbReference type="GO" id="GO:0009326">
    <property type="term" value="C:formate dehydrogenase complex"/>
    <property type="evidence" value="ECO:0007669"/>
    <property type="project" value="InterPro"/>
</dbReference>
<feature type="transmembrane region" description="Helical" evidence="13">
    <location>
        <begin position="115"/>
        <end position="138"/>
    </location>
</feature>
<evidence type="ECO:0000256" key="5">
    <source>
        <dbReference type="ARBA" id="ARBA00022475"/>
    </source>
</evidence>
<dbReference type="InterPro" id="IPR011577">
    <property type="entry name" value="Cyt_b561_bac/Ni-Hgenase"/>
</dbReference>
<dbReference type="GO" id="GO:0046872">
    <property type="term" value="F:metal ion binding"/>
    <property type="evidence" value="ECO:0007669"/>
    <property type="project" value="UniProtKB-KW"/>
</dbReference>
<keyword evidence="8" id="KW-0479">Metal-binding</keyword>
<keyword evidence="10 13" id="KW-1133">Transmembrane helix</keyword>
<evidence type="ECO:0000256" key="11">
    <source>
        <dbReference type="ARBA" id="ARBA00023004"/>
    </source>
</evidence>
<accession>A0A6B2QWH0</accession>
<evidence type="ECO:0000256" key="8">
    <source>
        <dbReference type="ARBA" id="ARBA00022723"/>
    </source>
</evidence>
<evidence type="ECO:0000313" key="15">
    <source>
        <dbReference type="EMBL" id="NDY81988.1"/>
    </source>
</evidence>
<dbReference type="SUPFAM" id="SSF81342">
    <property type="entry name" value="Transmembrane di-heme cytochromes"/>
    <property type="match status" value="1"/>
</dbReference>
<dbReference type="InterPro" id="IPR006471">
    <property type="entry name" value="Formate_DH_gsu"/>
</dbReference>
<evidence type="ECO:0000256" key="4">
    <source>
        <dbReference type="ARBA" id="ARBA00022448"/>
    </source>
</evidence>
<dbReference type="GO" id="GO:0005886">
    <property type="term" value="C:plasma membrane"/>
    <property type="evidence" value="ECO:0007669"/>
    <property type="project" value="UniProtKB-SubCell"/>
</dbReference>
<evidence type="ECO:0000256" key="6">
    <source>
        <dbReference type="ARBA" id="ARBA00022617"/>
    </source>
</evidence>
<dbReference type="Pfam" id="PF01292">
    <property type="entry name" value="Ni_hydr_CYTB"/>
    <property type="match status" value="1"/>
</dbReference>
<dbReference type="GO" id="GO:0008863">
    <property type="term" value="F:formate dehydrogenase (NAD+) activity"/>
    <property type="evidence" value="ECO:0007669"/>
    <property type="project" value="InterPro"/>
</dbReference>
<dbReference type="NCBIfam" id="TIGR01583">
    <property type="entry name" value="formate-DH-gamm"/>
    <property type="match status" value="1"/>
</dbReference>
<proteinExistence type="inferred from homology"/>
<dbReference type="GO" id="GO:0009061">
    <property type="term" value="P:anaerobic respiration"/>
    <property type="evidence" value="ECO:0007669"/>
    <property type="project" value="TreeGrafter"/>
</dbReference>
<protein>
    <submittedName>
        <fullName evidence="15">Formate dehydrogenase subunit gamma</fullName>
    </submittedName>
</protein>
<feature type="transmembrane region" description="Helical" evidence="13">
    <location>
        <begin position="150"/>
        <end position="174"/>
    </location>
</feature>
<evidence type="ECO:0000256" key="12">
    <source>
        <dbReference type="ARBA" id="ARBA00023136"/>
    </source>
</evidence>
<feature type="transmembrane region" description="Helical" evidence="13">
    <location>
        <begin position="55"/>
        <end position="76"/>
    </location>
</feature>
<evidence type="ECO:0000256" key="13">
    <source>
        <dbReference type="SAM" id="Phobius"/>
    </source>
</evidence>
<feature type="transmembrane region" description="Helical" evidence="13">
    <location>
        <begin position="20"/>
        <end position="43"/>
    </location>
</feature>
<dbReference type="PANTHER" id="PTHR30074:SF5">
    <property type="entry name" value="FORMATE DEHYDROGENASE, NITRATE-INDUCIBLE, CYTOCHROME B556(FDN) SUBUNIT"/>
    <property type="match status" value="1"/>
</dbReference>
<dbReference type="GO" id="GO:0036397">
    <property type="term" value="F:formate dehydrogenase (quinone) activity"/>
    <property type="evidence" value="ECO:0007669"/>
    <property type="project" value="TreeGrafter"/>
</dbReference>
<keyword evidence="4" id="KW-0813">Transport</keyword>
<comment type="similarity">
    <text evidence="3">Belongs to the formate dehydrogenase gamma subunit family.</text>
</comment>
<sequence>MSNQNGLVRYTGSQRLNHMVVALLFVVAGLSGLALFHPSMFGLTVLFGGGSWTRILHPFFGAVMFVAFVGMFFRFWHHNLITKNDRQWLKQIGDVIGNHEERLPEVGRYNGGQKVAFWVMVISLIALVVTGVMFWRPYFSQYFTVDVRRIAAVVHAIAAWALIITVIVHVYAAIWVKGTLSAMKTGMVSRAWARKHHPGWYKEETGQK</sequence>
<dbReference type="FunFam" id="1.20.950.20:FF:000002">
    <property type="entry name" value="Formate dehydrogenase cytochrome b556 subunit"/>
    <property type="match status" value="1"/>
</dbReference>
<dbReference type="InterPro" id="IPR051817">
    <property type="entry name" value="FDH_cytochrome_b556_subunit"/>
</dbReference>
<dbReference type="GO" id="GO:0022904">
    <property type="term" value="P:respiratory electron transport chain"/>
    <property type="evidence" value="ECO:0007669"/>
    <property type="project" value="InterPro"/>
</dbReference>
<evidence type="ECO:0000256" key="10">
    <source>
        <dbReference type="ARBA" id="ARBA00022989"/>
    </source>
</evidence>
<dbReference type="EMBL" id="JAAGRN010000001">
    <property type="protein sequence ID" value="NDY81988.1"/>
    <property type="molecule type" value="Genomic_DNA"/>
</dbReference>
<dbReference type="Gene3D" id="1.20.950.20">
    <property type="entry name" value="Transmembrane di-heme cytochromes, Chain C"/>
    <property type="match status" value="1"/>
</dbReference>
<dbReference type="GO" id="GO:0009055">
    <property type="term" value="F:electron transfer activity"/>
    <property type="evidence" value="ECO:0007669"/>
    <property type="project" value="InterPro"/>
</dbReference>
<feature type="domain" description="Cytochrome b561 bacterial/Ni-hydrogenase" evidence="14">
    <location>
        <begin position="9"/>
        <end position="186"/>
    </location>
</feature>
<gene>
    <name evidence="15" type="ORF">G3I67_01975</name>
</gene>
<evidence type="ECO:0000259" key="14">
    <source>
        <dbReference type="Pfam" id="PF01292"/>
    </source>
</evidence>
<dbReference type="GO" id="GO:0015944">
    <property type="term" value="P:formate oxidation"/>
    <property type="evidence" value="ECO:0007669"/>
    <property type="project" value="UniProtKB-ARBA"/>
</dbReference>
<name>A0A6B2QWH0_9BURK</name>
<keyword evidence="12 13" id="KW-0472">Membrane</keyword>
<evidence type="ECO:0000256" key="1">
    <source>
        <dbReference type="ARBA" id="ARBA00001971"/>
    </source>
</evidence>
<dbReference type="InterPro" id="IPR016174">
    <property type="entry name" value="Di-haem_cyt_TM"/>
</dbReference>
<dbReference type="AlphaFoldDB" id="A0A6B2QWH0"/>
<keyword evidence="7 13" id="KW-0812">Transmembrane</keyword>
<evidence type="ECO:0000256" key="7">
    <source>
        <dbReference type="ARBA" id="ARBA00022692"/>
    </source>
</evidence>
<organism evidence="15">
    <name type="scientific">Sheuella amnicola</name>
    <dbReference type="NCBI Taxonomy" id="2707330"/>
    <lineage>
        <taxon>Bacteria</taxon>
        <taxon>Pseudomonadati</taxon>
        <taxon>Pseudomonadota</taxon>
        <taxon>Betaproteobacteria</taxon>
        <taxon>Burkholderiales</taxon>
        <taxon>Alcaligenaceae</taxon>
        <taxon>Sheuella</taxon>
    </lineage>
</organism>
<keyword evidence="11" id="KW-0408">Iron</keyword>
<dbReference type="RefSeq" id="WP_163651274.1">
    <property type="nucleotide sequence ID" value="NZ_JAAGRN010000001.1"/>
</dbReference>
<comment type="caution">
    <text evidence="15">The sequence shown here is derived from an EMBL/GenBank/DDBJ whole genome shotgun (WGS) entry which is preliminary data.</text>
</comment>
<keyword evidence="9" id="KW-0249">Electron transport</keyword>
<evidence type="ECO:0000256" key="2">
    <source>
        <dbReference type="ARBA" id="ARBA00004651"/>
    </source>
</evidence>
<keyword evidence="5" id="KW-1003">Cell membrane</keyword>
<dbReference type="PANTHER" id="PTHR30074">
    <property type="entry name" value="FORMATE DEHYDROGENASE, NITRATE-INDUCIBLE, CYTOCHROME B556 FDN SUBUNIT"/>
    <property type="match status" value="1"/>
</dbReference>
<evidence type="ECO:0000256" key="9">
    <source>
        <dbReference type="ARBA" id="ARBA00022982"/>
    </source>
</evidence>
<keyword evidence="6" id="KW-0349">Heme</keyword>
<evidence type="ECO:0000256" key="3">
    <source>
        <dbReference type="ARBA" id="ARBA00010747"/>
    </source>
</evidence>
<reference evidence="15" key="1">
    <citation type="submission" date="2020-02" db="EMBL/GenBank/DDBJ databases">
        <authorList>
            <person name="Chen W.-M."/>
        </authorList>
    </citation>
    <scope>NUCLEOTIDE SEQUENCE</scope>
    <source>
        <strain evidence="15">NBD-18</strain>
    </source>
</reference>
<comment type="cofactor">
    <cofactor evidence="1">
        <name>heme</name>
        <dbReference type="ChEBI" id="CHEBI:30413"/>
    </cofactor>
</comment>
<comment type="subcellular location">
    <subcellularLocation>
        <location evidence="2">Cell membrane</location>
        <topology evidence="2">Multi-pass membrane protein</topology>
    </subcellularLocation>
</comment>